<dbReference type="PANTHER" id="PTHR30086:SF20">
    <property type="entry name" value="ARGININE EXPORTER PROTEIN ARGO-RELATED"/>
    <property type="match status" value="1"/>
</dbReference>
<proteinExistence type="predicted"/>
<dbReference type="EMBL" id="CP020569">
    <property type="protein sequence ID" value="ARF54207.1"/>
    <property type="molecule type" value="Genomic_DNA"/>
</dbReference>
<gene>
    <name evidence="8" type="ORF">B1H19_08370</name>
</gene>
<dbReference type="GO" id="GO:0015171">
    <property type="term" value="F:amino acid transmembrane transporter activity"/>
    <property type="evidence" value="ECO:0007669"/>
    <property type="project" value="TreeGrafter"/>
</dbReference>
<dbReference type="InterPro" id="IPR001123">
    <property type="entry name" value="LeuE-type"/>
</dbReference>
<evidence type="ECO:0000256" key="7">
    <source>
        <dbReference type="SAM" id="Phobius"/>
    </source>
</evidence>
<reference evidence="8 9" key="1">
    <citation type="submission" date="2017-04" db="EMBL/GenBank/DDBJ databases">
        <title>Complete Genome Sequence of Streptomyces gilvosporeus F607, a Capable Producer of Natamycin.</title>
        <authorList>
            <person name="Zong G."/>
            <person name="Zhong C."/>
            <person name="Fu J."/>
            <person name="Qin R."/>
            <person name="Cao G."/>
        </authorList>
    </citation>
    <scope>NUCLEOTIDE SEQUENCE [LARGE SCALE GENOMIC DNA]</scope>
    <source>
        <strain evidence="8 9">F607</strain>
    </source>
</reference>
<dbReference type="STRING" id="553510.B1H19_08370"/>
<feature type="compositionally biased region" description="Basic residues" evidence="6">
    <location>
        <begin position="1"/>
        <end position="15"/>
    </location>
</feature>
<keyword evidence="9" id="KW-1185">Reference proteome</keyword>
<dbReference type="Pfam" id="PF01810">
    <property type="entry name" value="LysE"/>
    <property type="match status" value="1"/>
</dbReference>
<evidence type="ECO:0008006" key="10">
    <source>
        <dbReference type="Google" id="ProtNLM"/>
    </source>
</evidence>
<feature type="transmembrane region" description="Helical" evidence="7">
    <location>
        <begin position="221"/>
        <end position="239"/>
    </location>
</feature>
<comment type="subcellular location">
    <subcellularLocation>
        <location evidence="1">Cell membrane</location>
        <topology evidence="1">Multi-pass membrane protein</topology>
    </subcellularLocation>
</comment>
<evidence type="ECO:0000313" key="8">
    <source>
        <dbReference type="EMBL" id="ARF54207.1"/>
    </source>
</evidence>
<evidence type="ECO:0000313" key="9">
    <source>
        <dbReference type="Proteomes" id="UP000192726"/>
    </source>
</evidence>
<evidence type="ECO:0000256" key="2">
    <source>
        <dbReference type="ARBA" id="ARBA00022475"/>
    </source>
</evidence>
<keyword evidence="4 7" id="KW-1133">Transmembrane helix</keyword>
<feature type="transmembrane region" description="Helical" evidence="7">
    <location>
        <begin position="177"/>
        <end position="200"/>
    </location>
</feature>
<keyword evidence="5 7" id="KW-0472">Membrane</keyword>
<protein>
    <recommendedName>
        <fullName evidence="10">Lysine transporter LysE</fullName>
    </recommendedName>
</protein>
<accession>A0A1V0TMQ9</accession>
<evidence type="ECO:0000256" key="1">
    <source>
        <dbReference type="ARBA" id="ARBA00004651"/>
    </source>
</evidence>
<evidence type="ECO:0000256" key="6">
    <source>
        <dbReference type="SAM" id="MobiDB-lite"/>
    </source>
</evidence>
<feature type="transmembrane region" description="Helical" evidence="7">
    <location>
        <begin position="142"/>
        <end position="165"/>
    </location>
</feature>
<evidence type="ECO:0000256" key="3">
    <source>
        <dbReference type="ARBA" id="ARBA00022692"/>
    </source>
</evidence>
<organism evidence="8 9">
    <name type="scientific">Streptomyces gilvosporeus</name>
    <dbReference type="NCBI Taxonomy" id="553510"/>
    <lineage>
        <taxon>Bacteria</taxon>
        <taxon>Bacillati</taxon>
        <taxon>Actinomycetota</taxon>
        <taxon>Actinomycetes</taxon>
        <taxon>Kitasatosporales</taxon>
        <taxon>Streptomycetaceae</taxon>
        <taxon>Streptomyces</taxon>
    </lineage>
</organism>
<dbReference type="GO" id="GO:0005886">
    <property type="term" value="C:plasma membrane"/>
    <property type="evidence" value="ECO:0007669"/>
    <property type="project" value="UniProtKB-SubCell"/>
</dbReference>
<evidence type="ECO:0000256" key="4">
    <source>
        <dbReference type="ARBA" id="ARBA00022989"/>
    </source>
</evidence>
<feature type="region of interest" description="Disordered" evidence="6">
    <location>
        <begin position="1"/>
        <end position="24"/>
    </location>
</feature>
<keyword evidence="2" id="KW-1003">Cell membrane</keyword>
<feature type="transmembrane region" description="Helical" evidence="7">
    <location>
        <begin position="62"/>
        <end position="88"/>
    </location>
</feature>
<name>A0A1V0TMQ9_9ACTN</name>
<evidence type="ECO:0000256" key="5">
    <source>
        <dbReference type="ARBA" id="ARBA00023136"/>
    </source>
</evidence>
<dbReference type="Proteomes" id="UP000192726">
    <property type="component" value="Chromosome"/>
</dbReference>
<keyword evidence="3 7" id="KW-0812">Transmembrane</keyword>
<feature type="transmembrane region" description="Helical" evidence="7">
    <location>
        <begin position="94"/>
        <end position="114"/>
    </location>
</feature>
<dbReference type="PANTHER" id="PTHR30086">
    <property type="entry name" value="ARGININE EXPORTER PROTEIN ARGO"/>
    <property type="match status" value="1"/>
</dbReference>
<dbReference type="KEGG" id="sgv:B1H19_08370"/>
<dbReference type="AlphaFoldDB" id="A0A1V0TMQ9"/>
<sequence length="241" mass="25000">MRRRTRHDARARTGRRPGTEPPGPSVISGWFLGSSLLVITTPGPDAALVTQLVLRTGRRAPAYAAAAGMLTAGAAHATLAISGVSLVLAGRPGLFTAVRWGGAALMLLWGLRALRSALRGHRSPDAPGPASGRPPPVSLRRCWLQGLLCTGANPKVGLFLLAFLPQFVPPGEPPARTMAVLAAVHLSLAALWLALLSGAVHLLRRWVTARRPDAGAGAARVVEAVVGTVFIGFAVRLGLGG</sequence>